<dbReference type="Proteomes" id="UP001321473">
    <property type="component" value="Unassembled WGS sequence"/>
</dbReference>
<keyword evidence="11 14" id="KW-0472">Membrane</keyword>
<dbReference type="GO" id="GO:0015031">
    <property type="term" value="P:protein transport"/>
    <property type="evidence" value="ECO:0007669"/>
    <property type="project" value="UniProtKB-KW"/>
</dbReference>
<evidence type="ECO:0008006" key="17">
    <source>
        <dbReference type="Google" id="ProtNLM"/>
    </source>
</evidence>
<keyword evidence="8 14" id="KW-1133">Transmembrane helix</keyword>
<evidence type="ECO:0000256" key="8">
    <source>
        <dbReference type="ARBA" id="ARBA00022989"/>
    </source>
</evidence>
<organism evidence="15 16">
    <name type="scientific">Amblyomma americanum</name>
    <name type="common">Lone star tick</name>
    <dbReference type="NCBI Taxonomy" id="6943"/>
    <lineage>
        <taxon>Eukaryota</taxon>
        <taxon>Metazoa</taxon>
        <taxon>Ecdysozoa</taxon>
        <taxon>Arthropoda</taxon>
        <taxon>Chelicerata</taxon>
        <taxon>Arachnida</taxon>
        <taxon>Acari</taxon>
        <taxon>Parasitiformes</taxon>
        <taxon>Ixodida</taxon>
        <taxon>Ixodoidea</taxon>
        <taxon>Ixodidae</taxon>
        <taxon>Amblyomminae</taxon>
        <taxon>Amblyomma</taxon>
    </lineage>
</organism>
<comment type="caution">
    <text evidence="15">The sequence shown here is derived from an EMBL/GenBank/DDBJ whole genome shotgun (WGS) entry which is preliminary data.</text>
</comment>
<evidence type="ECO:0000256" key="12">
    <source>
        <dbReference type="ARBA" id="ARBA00023242"/>
    </source>
</evidence>
<evidence type="ECO:0000256" key="4">
    <source>
        <dbReference type="ARBA" id="ARBA00022448"/>
    </source>
</evidence>
<accession>A0AAQ4FFA7</accession>
<dbReference type="GO" id="GO:0070762">
    <property type="term" value="C:nuclear pore transmembrane ring"/>
    <property type="evidence" value="ECO:0007669"/>
    <property type="project" value="TreeGrafter"/>
</dbReference>
<keyword evidence="5 14" id="KW-0812">Transmembrane</keyword>
<evidence type="ECO:0000256" key="2">
    <source>
        <dbReference type="ARBA" id="ARBA00004567"/>
    </source>
</evidence>
<evidence type="ECO:0000313" key="15">
    <source>
        <dbReference type="EMBL" id="KAK8785493.1"/>
    </source>
</evidence>
<feature type="region of interest" description="Disordered" evidence="13">
    <location>
        <begin position="402"/>
        <end position="423"/>
    </location>
</feature>
<keyword evidence="6" id="KW-0509">mRNA transport</keyword>
<dbReference type="Pfam" id="PF09531">
    <property type="entry name" value="Ndc1_Nup"/>
    <property type="match status" value="1"/>
</dbReference>
<feature type="region of interest" description="Disordered" evidence="13">
    <location>
        <begin position="364"/>
        <end position="383"/>
    </location>
</feature>
<feature type="transmembrane region" description="Helical" evidence="14">
    <location>
        <begin position="62"/>
        <end position="89"/>
    </location>
</feature>
<dbReference type="EMBL" id="JARKHS020003519">
    <property type="protein sequence ID" value="KAK8785493.1"/>
    <property type="molecule type" value="Genomic_DNA"/>
</dbReference>
<name>A0AAQ4FFA7_AMBAM</name>
<keyword evidence="9" id="KW-0811">Translocation</keyword>
<evidence type="ECO:0000256" key="9">
    <source>
        <dbReference type="ARBA" id="ARBA00023010"/>
    </source>
</evidence>
<evidence type="ECO:0000256" key="10">
    <source>
        <dbReference type="ARBA" id="ARBA00023132"/>
    </source>
</evidence>
<dbReference type="GO" id="GO:0030674">
    <property type="term" value="F:protein-macromolecule adaptor activity"/>
    <property type="evidence" value="ECO:0007669"/>
    <property type="project" value="TreeGrafter"/>
</dbReference>
<feature type="transmembrane region" description="Helical" evidence="14">
    <location>
        <begin position="110"/>
        <end position="132"/>
    </location>
</feature>
<evidence type="ECO:0000256" key="3">
    <source>
        <dbReference type="ARBA" id="ARBA00005760"/>
    </source>
</evidence>
<gene>
    <name evidence="15" type="ORF">V5799_008140</name>
</gene>
<keyword evidence="7" id="KW-0653">Protein transport</keyword>
<comment type="subcellular location">
    <subcellularLocation>
        <location evidence="1">Nucleus membrane</location>
        <topology evidence="1">Multi-pass membrane protein</topology>
    </subcellularLocation>
    <subcellularLocation>
        <location evidence="2">Nucleus</location>
        <location evidence="2">Nuclear pore complex</location>
    </subcellularLocation>
</comment>
<keyword evidence="10" id="KW-0906">Nuclear pore complex</keyword>
<evidence type="ECO:0000256" key="6">
    <source>
        <dbReference type="ARBA" id="ARBA00022816"/>
    </source>
</evidence>
<dbReference type="InterPro" id="IPR019049">
    <property type="entry name" value="Nucleoporin_prot_Ndc1/Nup"/>
</dbReference>
<evidence type="ECO:0000313" key="16">
    <source>
        <dbReference type="Proteomes" id="UP001321473"/>
    </source>
</evidence>
<dbReference type="PANTHER" id="PTHR13269:SF6">
    <property type="entry name" value="NUCLEOPORIN NDC1"/>
    <property type="match status" value="1"/>
</dbReference>
<keyword evidence="16" id="KW-1185">Reference proteome</keyword>
<comment type="similarity">
    <text evidence="3">Belongs to the NDC1 family.</text>
</comment>
<dbReference type="AlphaFoldDB" id="A0AAQ4FFA7"/>
<evidence type="ECO:0000256" key="13">
    <source>
        <dbReference type="SAM" id="MobiDB-lite"/>
    </source>
</evidence>
<dbReference type="GO" id="GO:0051028">
    <property type="term" value="P:mRNA transport"/>
    <property type="evidence" value="ECO:0007669"/>
    <property type="project" value="UniProtKB-KW"/>
</dbReference>
<dbReference type="PANTHER" id="PTHR13269">
    <property type="entry name" value="NUCLEOPORIN NDC1"/>
    <property type="match status" value="1"/>
</dbReference>
<evidence type="ECO:0000256" key="11">
    <source>
        <dbReference type="ARBA" id="ARBA00023136"/>
    </source>
</evidence>
<sequence>MSRDVKEWFRNEVHFWRCLRSIAASLALQVLLTPVALILLQFNVFCPFDGFAAWLTSFGDSPWYHACFLGAGFLLAAYQSTCVTVAPVVHRTRLAQMMHLCHPRNLGQAMLRALAGGIFVRALLGILGGSYAQLQRDCIEPSQFECLSEAHVFLVLHGAFTGISLHLTQLAANRMCIAFPPIQVSSVRMRLQIRSTMRWSAWDTFRKAHYFYFLYFVFGAVPKKWIAGDADPTQWVGDLQSVWGLLDLHLFWALMITGAAVRTLDQLAVQLRDYYLTKVHQFPIIAEHEAERPVQMSAAMASSDCPLLRYLSFLDFRHFAEHSGHRRAQAFAISFPGCHPLHWGALSGVCLELASQFTQALMQLEAPPPPSQPGQPSGTAPGASQVPADYYLRMRSMVAPATPGKNPALVTRPAPSQGPAPQKLSWPNQVLAALKNKPLILHFTSELPDVKSRQLFADCQPLIWAVEGLCLLVCASKKEDKFGVVQFSLPGILNAMLELDQVLERHSKRCASLRRPNSSSGRELRLARTLKAAVSTGLYQMTTTFKEHIGKLDLTSENRRWLQQFLDFVR</sequence>
<evidence type="ECO:0000256" key="14">
    <source>
        <dbReference type="SAM" id="Phobius"/>
    </source>
</evidence>
<feature type="transmembrane region" description="Helical" evidence="14">
    <location>
        <begin position="21"/>
        <end position="42"/>
    </location>
</feature>
<keyword evidence="12" id="KW-0539">Nucleus</keyword>
<evidence type="ECO:0000256" key="1">
    <source>
        <dbReference type="ARBA" id="ARBA00004232"/>
    </source>
</evidence>
<dbReference type="GO" id="GO:0006999">
    <property type="term" value="P:nuclear pore organization"/>
    <property type="evidence" value="ECO:0007669"/>
    <property type="project" value="TreeGrafter"/>
</dbReference>
<proteinExistence type="inferred from homology"/>
<protein>
    <recommendedName>
        <fullName evidence="17">Nucleoporin NDC1</fullName>
    </recommendedName>
</protein>
<feature type="compositionally biased region" description="Low complexity" evidence="13">
    <location>
        <begin position="374"/>
        <end position="383"/>
    </location>
</feature>
<keyword evidence="4" id="KW-0813">Transport</keyword>
<evidence type="ECO:0000256" key="5">
    <source>
        <dbReference type="ARBA" id="ARBA00022692"/>
    </source>
</evidence>
<evidence type="ECO:0000256" key="7">
    <source>
        <dbReference type="ARBA" id="ARBA00022927"/>
    </source>
</evidence>
<dbReference type="GO" id="GO:0031965">
    <property type="term" value="C:nuclear membrane"/>
    <property type="evidence" value="ECO:0007669"/>
    <property type="project" value="UniProtKB-SubCell"/>
</dbReference>
<reference evidence="15 16" key="1">
    <citation type="journal article" date="2023" name="Arcadia Sci">
        <title>De novo assembly of a long-read Amblyomma americanum tick genome.</title>
        <authorList>
            <person name="Chou S."/>
            <person name="Poskanzer K.E."/>
            <person name="Rollins M."/>
            <person name="Thuy-Boun P.S."/>
        </authorList>
    </citation>
    <scope>NUCLEOTIDE SEQUENCE [LARGE SCALE GENOMIC DNA]</scope>
    <source>
        <strain evidence="15">F_SG_1</strain>
        <tissue evidence="15">Salivary glands</tissue>
    </source>
</reference>